<dbReference type="InterPro" id="IPR012337">
    <property type="entry name" value="RNaseH-like_sf"/>
</dbReference>
<feature type="compositionally biased region" description="Low complexity" evidence="1">
    <location>
        <begin position="90"/>
        <end position="118"/>
    </location>
</feature>
<sequence>MHLDPPHELKSLSSPWPFAWWGMDILGPFTAGLAQNRYLVVGVDYFTKWVEAEPLSEITSFRVLRFSNETYYADSGSHKPWSRITERNSRTGSSKSSSLRSTQSSTSHPSSTPKLTGR</sequence>
<dbReference type="AlphaFoldDB" id="A0A392RTF1"/>
<dbReference type="PANTHER" id="PTHR47266">
    <property type="entry name" value="ENDONUCLEASE-RELATED"/>
    <property type="match status" value="1"/>
</dbReference>
<dbReference type="Proteomes" id="UP000265520">
    <property type="component" value="Unassembled WGS sequence"/>
</dbReference>
<dbReference type="Gene3D" id="3.30.420.10">
    <property type="entry name" value="Ribonuclease H-like superfamily/Ribonuclease H"/>
    <property type="match status" value="1"/>
</dbReference>
<feature type="non-terminal residue" evidence="2">
    <location>
        <position position="118"/>
    </location>
</feature>
<evidence type="ECO:0000313" key="2">
    <source>
        <dbReference type="EMBL" id="MCI39344.1"/>
    </source>
</evidence>
<comment type="caution">
    <text evidence="2">The sequence shown here is derived from an EMBL/GenBank/DDBJ whole genome shotgun (WGS) entry which is preliminary data.</text>
</comment>
<keyword evidence="3" id="KW-1185">Reference proteome</keyword>
<evidence type="ECO:0000256" key="1">
    <source>
        <dbReference type="SAM" id="MobiDB-lite"/>
    </source>
</evidence>
<dbReference type="GO" id="GO:0003676">
    <property type="term" value="F:nucleic acid binding"/>
    <property type="evidence" value="ECO:0007669"/>
    <property type="project" value="InterPro"/>
</dbReference>
<reference evidence="2 3" key="1">
    <citation type="journal article" date="2018" name="Front. Plant Sci.">
        <title>Red Clover (Trifolium pratense) and Zigzag Clover (T. medium) - A Picture of Genomic Similarities and Differences.</title>
        <authorList>
            <person name="Dluhosova J."/>
            <person name="Istvanek J."/>
            <person name="Nedelnik J."/>
            <person name="Repkova J."/>
        </authorList>
    </citation>
    <scope>NUCLEOTIDE SEQUENCE [LARGE SCALE GENOMIC DNA]</scope>
    <source>
        <strain evidence="3">cv. 10/8</strain>
        <tissue evidence="2">Leaf</tissue>
    </source>
</reference>
<protein>
    <submittedName>
        <fullName evidence="2">Gypsy retrotransposon integrase-like protein</fullName>
    </submittedName>
</protein>
<dbReference type="InterPro" id="IPR052160">
    <property type="entry name" value="Gypsy_RT_Integrase-like"/>
</dbReference>
<proteinExistence type="predicted"/>
<name>A0A392RTF1_9FABA</name>
<feature type="region of interest" description="Disordered" evidence="1">
    <location>
        <begin position="72"/>
        <end position="118"/>
    </location>
</feature>
<evidence type="ECO:0000313" key="3">
    <source>
        <dbReference type="Proteomes" id="UP000265520"/>
    </source>
</evidence>
<dbReference type="SUPFAM" id="SSF53098">
    <property type="entry name" value="Ribonuclease H-like"/>
    <property type="match status" value="1"/>
</dbReference>
<organism evidence="2 3">
    <name type="scientific">Trifolium medium</name>
    <dbReference type="NCBI Taxonomy" id="97028"/>
    <lineage>
        <taxon>Eukaryota</taxon>
        <taxon>Viridiplantae</taxon>
        <taxon>Streptophyta</taxon>
        <taxon>Embryophyta</taxon>
        <taxon>Tracheophyta</taxon>
        <taxon>Spermatophyta</taxon>
        <taxon>Magnoliopsida</taxon>
        <taxon>eudicotyledons</taxon>
        <taxon>Gunneridae</taxon>
        <taxon>Pentapetalae</taxon>
        <taxon>rosids</taxon>
        <taxon>fabids</taxon>
        <taxon>Fabales</taxon>
        <taxon>Fabaceae</taxon>
        <taxon>Papilionoideae</taxon>
        <taxon>50 kb inversion clade</taxon>
        <taxon>NPAAA clade</taxon>
        <taxon>Hologalegina</taxon>
        <taxon>IRL clade</taxon>
        <taxon>Trifolieae</taxon>
        <taxon>Trifolium</taxon>
    </lineage>
</organism>
<dbReference type="EMBL" id="LXQA010266411">
    <property type="protein sequence ID" value="MCI39344.1"/>
    <property type="molecule type" value="Genomic_DNA"/>
</dbReference>
<dbReference type="InterPro" id="IPR036397">
    <property type="entry name" value="RNaseH_sf"/>
</dbReference>
<accession>A0A392RTF1</accession>